<dbReference type="PANTHER" id="PTHR21310:SF15">
    <property type="entry name" value="AMINOGLYCOSIDE PHOSPHOTRANSFERASE DOMAIN-CONTAINING PROTEIN"/>
    <property type="match status" value="1"/>
</dbReference>
<dbReference type="EMBL" id="NESQ01000135">
    <property type="protein sequence ID" value="PUU77943.1"/>
    <property type="molecule type" value="Genomic_DNA"/>
</dbReference>
<comment type="caution">
    <text evidence="1">The sequence shown here is derived from an EMBL/GenBank/DDBJ whole genome shotgun (WGS) entry which is preliminary data.</text>
</comment>
<reference evidence="1 2" key="1">
    <citation type="submission" date="2017-04" db="EMBL/GenBank/DDBJ databases">
        <title>Draft genome sequence of Tuber borchii Vittad., a whitish edible truffle.</title>
        <authorList>
            <consortium name="DOE Joint Genome Institute"/>
            <person name="Murat C."/>
            <person name="Kuo A."/>
            <person name="Barry K.W."/>
            <person name="Clum A."/>
            <person name="Dockter R.B."/>
            <person name="Fauchery L."/>
            <person name="Iotti M."/>
            <person name="Kohler A."/>
            <person name="Labutti K."/>
            <person name="Lindquist E.A."/>
            <person name="Lipzen A."/>
            <person name="Ohm R.A."/>
            <person name="Wang M."/>
            <person name="Grigoriev I.V."/>
            <person name="Zambonelli A."/>
            <person name="Martin F.M."/>
        </authorList>
    </citation>
    <scope>NUCLEOTIDE SEQUENCE [LARGE SCALE GENOMIC DNA]</scope>
    <source>
        <strain evidence="1 2">Tbo3840</strain>
    </source>
</reference>
<dbReference type="OrthoDB" id="3554464at2759"/>
<evidence type="ECO:0000313" key="2">
    <source>
        <dbReference type="Proteomes" id="UP000244722"/>
    </source>
</evidence>
<dbReference type="InterPro" id="IPR051678">
    <property type="entry name" value="AGP_Transferase"/>
</dbReference>
<gene>
    <name evidence="1" type="ORF">B9Z19DRAFT_1026187</name>
</gene>
<name>A0A2T6ZR48_TUBBO</name>
<organism evidence="1 2">
    <name type="scientific">Tuber borchii</name>
    <name type="common">White truffle</name>
    <dbReference type="NCBI Taxonomy" id="42251"/>
    <lineage>
        <taxon>Eukaryota</taxon>
        <taxon>Fungi</taxon>
        <taxon>Dikarya</taxon>
        <taxon>Ascomycota</taxon>
        <taxon>Pezizomycotina</taxon>
        <taxon>Pezizomycetes</taxon>
        <taxon>Pezizales</taxon>
        <taxon>Tuberaceae</taxon>
        <taxon>Tuber</taxon>
    </lineage>
</organism>
<accession>A0A2T6ZR48</accession>
<dbReference type="PANTHER" id="PTHR21310">
    <property type="entry name" value="AMINOGLYCOSIDE PHOSPHOTRANSFERASE-RELATED-RELATED"/>
    <property type="match status" value="1"/>
</dbReference>
<dbReference type="InterPro" id="IPR011009">
    <property type="entry name" value="Kinase-like_dom_sf"/>
</dbReference>
<keyword evidence="2" id="KW-1185">Reference proteome</keyword>
<dbReference type="SUPFAM" id="SSF56112">
    <property type="entry name" value="Protein kinase-like (PK-like)"/>
    <property type="match status" value="1"/>
</dbReference>
<proteinExistence type="predicted"/>
<dbReference type="Proteomes" id="UP000244722">
    <property type="component" value="Unassembled WGS sequence"/>
</dbReference>
<dbReference type="AlphaFoldDB" id="A0A2T6ZR48"/>
<protein>
    <submittedName>
        <fullName evidence="1">3-hydroxybutyryl-CoA dehydratase</fullName>
    </submittedName>
</protein>
<evidence type="ECO:0000313" key="1">
    <source>
        <dbReference type="EMBL" id="PUU77943.1"/>
    </source>
</evidence>
<sequence>MYYRDEWPKMPEGNDFDGKHLLSLVRSGNSPFEGLWDVNLLIREIEENLDTQVIEIPDISNGSNNYGLHLKLSNHPDIVARLSRGDVNKPNFDGPTIHWHVTEVKFEVAIYQLLRSELNILASRLLYHRIPVQHVGTRVDLPKDIAGRHLFLFERTEGEKNVWWELSPEQKACLLAQTARIRASLFNFNLSLDFAATWLRERLFEQKPKILPIPVAPTREFCVALFISKIEATIKNIGDMIGWESDNVTVGPIAAAAKQSLLRLIPHIIPADNDQTSLYRLVLDHGDFGIHNMSIMVDTNGQPLVTSLYDWETGCIVPAILSDPMMAVDVDLVTDENAAPSLMGVPDYSTLDDRAEYMTWATQYFMVLFNQAPNYKRAIEPGKDARHLWFALREWRDQDPEGYFGDLGAWAERRMKELGVDSSMSRVVYDN</sequence>